<reference evidence="3 4" key="1">
    <citation type="journal article" date="2014" name="Environ. Microbiol.">
        <title>The nitrate-ammonifying and nosZ-carrying bacterium Bacillus vireti is a potent source and sink for nitric and nitrous oxide under high nitrate conditions.</title>
        <authorList>
            <person name="Mania D."/>
            <person name="Heylen K."/>
            <person name="van Spanning R.J."/>
            <person name="Frostegard A."/>
        </authorList>
    </citation>
    <scope>NUCLEOTIDE SEQUENCE [LARGE SCALE GENOMIC DNA]</scope>
    <source>
        <strain evidence="3 4">LMG 21834</strain>
    </source>
</reference>
<keyword evidence="1" id="KW-0812">Transmembrane</keyword>
<organism evidence="3 4">
    <name type="scientific">Neobacillus vireti LMG 21834</name>
    <dbReference type="NCBI Taxonomy" id="1131730"/>
    <lineage>
        <taxon>Bacteria</taxon>
        <taxon>Bacillati</taxon>
        <taxon>Bacillota</taxon>
        <taxon>Bacilli</taxon>
        <taxon>Bacillales</taxon>
        <taxon>Bacillaceae</taxon>
        <taxon>Neobacillus</taxon>
    </lineage>
</organism>
<feature type="transmembrane region" description="Helical" evidence="1">
    <location>
        <begin position="98"/>
        <end position="117"/>
    </location>
</feature>
<feature type="transmembrane region" description="Helical" evidence="1">
    <location>
        <begin position="147"/>
        <end position="165"/>
    </location>
</feature>
<dbReference type="Pfam" id="PF12164">
    <property type="entry name" value="SporV_AA"/>
    <property type="match status" value="1"/>
</dbReference>
<dbReference type="InterPro" id="IPR038548">
    <property type="entry name" value="SporV_AA_N_sf"/>
</dbReference>
<dbReference type="EMBL" id="ALAN01000018">
    <property type="protein sequence ID" value="ETI70367.1"/>
    <property type="molecule type" value="Genomic_DNA"/>
</dbReference>
<comment type="caution">
    <text evidence="3">The sequence shown here is derived from an EMBL/GenBank/DDBJ whole genome shotgun (WGS) entry which is preliminary data.</text>
</comment>
<evidence type="ECO:0000256" key="1">
    <source>
        <dbReference type="SAM" id="Phobius"/>
    </source>
</evidence>
<keyword evidence="1" id="KW-1133">Transmembrane helix</keyword>
<name>A0AB94ITQ7_9BACI</name>
<accession>A0AB94ITQ7</accession>
<dbReference type="Proteomes" id="UP000018877">
    <property type="component" value="Unassembled WGS sequence"/>
</dbReference>
<gene>
    <name evidence="3" type="ORF">BAVI_02684</name>
</gene>
<keyword evidence="4" id="KW-1185">Reference proteome</keyword>
<sequence>MEKTIYIRMRNRVQSKPDEKVLLKDVAQIIAPEAVLPNLKLMMVHQLTETDRNIVIIDVMKVINLITARFEELEIQTIGPAQTIIEVTYKKKGVSIPFFLLIWFLLFFGSAMAIMNFHDDVSMRSVQEKIYTIITGKKEAKPFLFQIPYSLGLGLGMILFFNHVFKKRLNEEPSPLEVEMFNYQLDLDNYVIIHENKESMKKTNDND</sequence>
<feature type="domain" description="Stage V sporulation protein AA" evidence="2">
    <location>
        <begin position="2"/>
        <end position="91"/>
    </location>
</feature>
<proteinExistence type="predicted"/>
<keyword evidence="1" id="KW-0472">Membrane</keyword>
<dbReference type="AlphaFoldDB" id="A0AB94ITQ7"/>
<dbReference type="InterPro" id="IPR021997">
    <property type="entry name" value="SporV_AA"/>
</dbReference>
<evidence type="ECO:0000313" key="4">
    <source>
        <dbReference type="Proteomes" id="UP000018877"/>
    </source>
</evidence>
<protein>
    <submittedName>
        <fullName evidence="3">Stage V sporulation protein AA</fullName>
    </submittedName>
</protein>
<dbReference type="Gene3D" id="2.60.480.10">
    <property type="entry name" value="eubacterium ventriosum atcc domain"/>
    <property type="match status" value="1"/>
</dbReference>
<evidence type="ECO:0000313" key="3">
    <source>
        <dbReference type="EMBL" id="ETI70367.1"/>
    </source>
</evidence>
<dbReference type="RefSeq" id="WP_024026755.1">
    <property type="nucleotide sequence ID" value="NZ_ALAN01000018.1"/>
</dbReference>
<evidence type="ECO:0000259" key="2">
    <source>
        <dbReference type="Pfam" id="PF12164"/>
    </source>
</evidence>